<feature type="domain" description="DNA replication/recombination mediator RecO N-terminal" evidence="8">
    <location>
        <begin position="3"/>
        <end position="76"/>
    </location>
</feature>
<organism evidence="9 10">
    <name type="scientific">Alkalibacillus haloalkaliphilus</name>
    <dbReference type="NCBI Taxonomy" id="94136"/>
    <lineage>
        <taxon>Bacteria</taxon>
        <taxon>Bacillati</taxon>
        <taxon>Bacillota</taxon>
        <taxon>Bacilli</taxon>
        <taxon>Bacillales</taxon>
        <taxon>Bacillaceae</taxon>
        <taxon>Alkalibacillus</taxon>
    </lineage>
</organism>
<dbReference type="Gene3D" id="1.20.1440.120">
    <property type="entry name" value="Recombination protein O, C-terminal domain"/>
    <property type="match status" value="1"/>
</dbReference>
<evidence type="ECO:0000256" key="3">
    <source>
        <dbReference type="ARBA" id="ARBA00022763"/>
    </source>
</evidence>
<dbReference type="InterPro" id="IPR012340">
    <property type="entry name" value="NA-bd_OB-fold"/>
</dbReference>
<dbReference type="InterPro" id="IPR037278">
    <property type="entry name" value="ARFGAP/RecO"/>
</dbReference>
<keyword evidence="5 7" id="KW-0234">DNA repair</keyword>
<evidence type="ECO:0000256" key="4">
    <source>
        <dbReference type="ARBA" id="ARBA00023172"/>
    </source>
</evidence>
<dbReference type="Gene3D" id="2.40.50.140">
    <property type="entry name" value="Nucleic acid-binding proteins"/>
    <property type="match status" value="1"/>
</dbReference>
<keyword evidence="10" id="KW-1185">Reference proteome</keyword>
<dbReference type="InterPro" id="IPR003717">
    <property type="entry name" value="RecO"/>
</dbReference>
<evidence type="ECO:0000256" key="5">
    <source>
        <dbReference type="ARBA" id="ARBA00023204"/>
    </source>
</evidence>
<accession>A0A511WB20</accession>
<comment type="similarity">
    <text evidence="1 7">Belongs to the RecO family.</text>
</comment>
<dbReference type="SUPFAM" id="SSF57863">
    <property type="entry name" value="ArfGap/RecO-like zinc finger"/>
    <property type="match status" value="1"/>
</dbReference>
<reference evidence="9 10" key="1">
    <citation type="submission" date="2019-07" db="EMBL/GenBank/DDBJ databases">
        <title>Whole genome shotgun sequence of Alkalibacillus haloalkaliphilus NBRC 103110.</title>
        <authorList>
            <person name="Hosoyama A."/>
            <person name="Uohara A."/>
            <person name="Ohji S."/>
            <person name="Ichikawa N."/>
        </authorList>
    </citation>
    <scope>NUCLEOTIDE SEQUENCE [LARGE SCALE GENOMIC DNA]</scope>
    <source>
        <strain evidence="9 10">NBRC 103110</strain>
    </source>
</reference>
<evidence type="ECO:0000259" key="8">
    <source>
        <dbReference type="Pfam" id="PF11967"/>
    </source>
</evidence>
<dbReference type="InterPro" id="IPR022572">
    <property type="entry name" value="DNA_rep/recomb_RecO_N"/>
</dbReference>
<evidence type="ECO:0000256" key="1">
    <source>
        <dbReference type="ARBA" id="ARBA00007452"/>
    </source>
</evidence>
<dbReference type="Pfam" id="PF11967">
    <property type="entry name" value="RecO_N"/>
    <property type="match status" value="1"/>
</dbReference>
<dbReference type="PANTHER" id="PTHR33991">
    <property type="entry name" value="DNA REPAIR PROTEIN RECO"/>
    <property type="match status" value="1"/>
</dbReference>
<dbReference type="RefSeq" id="WP_146817389.1">
    <property type="nucleotide sequence ID" value="NZ_BJYA01000015.1"/>
</dbReference>
<comment type="caution">
    <text evidence="9">The sequence shown here is derived from an EMBL/GenBank/DDBJ whole genome shotgun (WGS) entry which is preliminary data.</text>
</comment>
<dbReference type="NCBIfam" id="TIGR00613">
    <property type="entry name" value="reco"/>
    <property type="match status" value="1"/>
</dbReference>
<dbReference type="SUPFAM" id="SSF50249">
    <property type="entry name" value="Nucleic acid-binding proteins"/>
    <property type="match status" value="1"/>
</dbReference>
<dbReference type="EMBL" id="BJYA01000015">
    <property type="protein sequence ID" value="GEN46512.1"/>
    <property type="molecule type" value="Genomic_DNA"/>
</dbReference>
<dbReference type="PANTHER" id="PTHR33991:SF1">
    <property type="entry name" value="DNA REPAIR PROTEIN RECO"/>
    <property type="match status" value="1"/>
</dbReference>
<keyword evidence="3 7" id="KW-0227">DNA damage</keyword>
<sequence>MDQINGIILRTQDYGETNKIVTLLTEEYGMLSAVAKGAKKSKSRMAAVTQPFIYGQYVVYTGRGLGTIHQGETIQSMRHIREDIFKTAYATYMGELTTKILTERERNRPLFRELLESFERMEEDVPELAISLMYELKLYHVGGFAPVVNQCVNGHVNDPIAGFSVSEGGVVCEQCRHRASDVFVLSPNVYHVLRLMSNKSLTKIKDVSIKDDTLNTIKQILELYYDYYGGMMIKSKRFLDQLHLF</sequence>
<evidence type="ECO:0000313" key="9">
    <source>
        <dbReference type="EMBL" id="GEN46512.1"/>
    </source>
</evidence>
<evidence type="ECO:0000313" key="10">
    <source>
        <dbReference type="Proteomes" id="UP000321440"/>
    </source>
</evidence>
<keyword evidence="4 7" id="KW-0233">DNA recombination</keyword>
<dbReference type="Proteomes" id="UP000321440">
    <property type="component" value="Unassembled WGS sequence"/>
</dbReference>
<evidence type="ECO:0000256" key="7">
    <source>
        <dbReference type="HAMAP-Rule" id="MF_00201"/>
    </source>
</evidence>
<evidence type="ECO:0000256" key="2">
    <source>
        <dbReference type="ARBA" id="ARBA00021310"/>
    </source>
</evidence>
<evidence type="ECO:0000256" key="6">
    <source>
        <dbReference type="ARBA" id="ARBA00033409"/>
    </source>
</evidence>
<dbReference type="OrthoDB" id="9797083at2"/>
<dbReference type="Pfam" id="PF02565">
    <property type="entry name" value="RecO_C"/>
    <property type="match status" value="1"/>
</dbReference>
<dbReference type="GO" id="GO:0006302">
    <property type="term" value="P:double-strand break repair"/>
    <property type="evidence" value="ECO:0007669"/>
    <property type="project" value="TreeGrafter"/>
</dbReference>
<dbReference type="HAMAP" id="MF_00201">
    <property type="entry name" value="RecO"/>
    <property type="match status" value="1"/>
</dbReference>
<protein>
    <recommendedName>
        <fullName evidence="2 7">DNA repair protein RecO</fullName>
    </recommendedName>
    <alternativeName>
        <fullName evidence="6 7">Recombination protein O</fullName>
    </alternativeName>
</protein>
<dbReference type="GO" id="GO:0006310">
    <property type="term" value="P:DNA recombination"/>
    <property type="evidence" value="ECO:0007669"/>
    <property type="project" value="UniProtKB-UniRule"/>
</dbReference>
<name>A0A511WB20_9BACI</name>
<dbReference type="AlphaFoldDB" id="A0A511WB20"/>
<dbReference type="GO" id="GO:0043590">
    <property type="term" value="C:bacterial nucleoid"/>
    <property type="evidence" value="ECO:0007669"/>
    <property type="project" value="TreeGrafter"/>
</dbReference>
<gene>
    <name evidence="7 9" type="primary">recO</name>
    <name evidence="9" type="ORF">AHA02nite_22880</name>
</gene>
<comment type="function">
    <text evidence="7">Involved in DNA repair and RecF pathway recombination.</text>
</comment>
<proteinExistence type="inferred from homology"/>
<dbReference type="InterPro" id="IPR042242">
    <property type="entry name" value="RecO_C"/>
</dbReference>